<gene>
    <name evidence="2" type="ORF">HUK82_08325</name>
</gene>
<protein>
    <recommendedName>
        <fullName evidence="1">Ribosomal RNA methyltransferase FtsJ domain-containing protein</fullName>
    </recommendedName>
</protein>
<proteinExistence type="predicted"/>
<dbReference type="Gene3D" id="3.40.50.150">
    <property type="entry name" value="Vaccinia Virus protein VP39"/>
    <property type="match status" value="1"/>
</dbReference>
<name>A0A850P9I8_9PROT</name>
<comment type="caution">
    <text evidence="2">The sequence shown here is derived from an EMBL/GenBank/DDBJ whole genome shotgun (WGS) entry which is preliminary data.</text>
</comment>
<dbReference type="Proteomes" id="UP000585665">
    <property type="component" value="Unassembled WGS sequence"/>
</dbReference>
<dbReference type="GO" id="GO:0032259">
    <property type="term" value="P:methylation"/>
    <property type="evidence" value="ECO:0007669"/>
    <property type="project" value="InterPro"/>
</dbReference>
<sequence>MTQTYQHNAGEVRAAYLAPEGLEAVLEAELARAGVPVTAWHGRLALSGLPPIDARWALDIWTDPVVQTVTSIGDAARQLRDVQRNWGLYAPSLHRRCALIAERLPRLVPRPLVFPAACPTGHLGAWTLLDNDTLLLSPTKTSAFVNGDVPFVEDRVGPPSRAYLKLWEALTLFGRHPTAAETCLDLGAAPGGWTWVLAQCGAKVIAFDRAPLDPALMTHPRVEWRQESAFGLDPQSLPPVDWLCSDIIAYPPRLLALTQRWIASGRVRFIVLTIKFQGETDFDTADAFAAIPGSRVVHLSHNKHELTFLWSADA</sequence>
<reference evidence="2 3" key="1">
    <citation type="submission" date="2020-06" db="EMBL/GenBank/DDBJ databases">
        <title>Description of novel acetic acid bacteria.</title>
        <authorList>
            <person name="Sombolestani A."/>
        </authorList>
    </citation>
    <scope>NUCLEOTIDE SEQUENCE [LARGE SCALE GENOMIC DNA]</scope>
    <source>
        <strain evidence="2 3">LMG 27010</strain>
    </source>
</reference>
<keyword evidence="3" id="KW-1185">Reference proteome</keyword>
<dbReference type="PANTHER" id="PTHR37524">
    <property type="entry name" value="RIBOSOMAL RNA LARGE SUBUNIT METHYLTRANSFERASE M"/>
    <property type="match status" value="1"/>
</dbReference>
<evidence type="ECO:0000313" key="2">
    <source>
        <dbReference type="EMBL" id="NVN40568.1"/>
    </source>
</evidence>
<dbReference type="Pfam" id="PF01728">
    <property type="entry name" value="FtsJ"/>
    <property type="match status" value="1"/>
</dbReference>
<dbReference type="PANTHER" id="PTHR37524:SF2">
    <property type="entry name" value="RIBOSOMAL RNA METHYLTRANSFERASE FTSJ DOMAIN-CONTAINING PROTEIN"/>
    <property type="match status" value="1"/>
</dbReference>
<evidence type="ECO:0000259" key="1">
    <source>
        <dbReference type="Pfam" id="PF01728"/>
    </source>
</evidence>
<organism evidence="2 3">
    <name type="scientific">Ameyamaea chiangmaiensis</name>
    <dbReference type="NCBI Taxonomy" id="442969"/>
    <lineage>
        <taxon>Bacteria</taxon>
        <taxon>Pseudomonadati</taxon>
        <taxon>Pseudomonadota</taxon>
        <taxon>Alphaproteobacteria</taxon>
        <taxon>Acetobacterales</taxon>
        <taxon>Acetobacteraceae</taxon>
        <taxon>Ameyamaea</taxon>
    </lineage>
</organism>
<dbReference type="EMBL" id="JABXXR010000051">
    <property type="protein sequence ID" value="NVN40568.1"/>
    <property type="molecule type" value="Genomic_DNA"/>
</dbReference>
<dbReference type="AlphaFoldDB" id="A0A850P9I8"/>
<dbReference type="InterPro" id="IPR029063">
    <property type="entry name" value="SAM-dependent_MTases_sf"/>
</dbReference>
<dbReference type="GO" id="GO:0008168">
    <property type="term" value="F:methyltransferase activity"/>
    <property type="evidence" value="ECO:0007669"/>
    <property type="project" value="InterPro"/>
</dbReference>
<dbReference type="RefSeq" id="WP_176613527.1">
    <property type="nucleotide sequence ID" value="NZ_JABXXR010000051.1"/>
</dbReference>
<evidence type="ECO:0000313" key="3">
    <source>
        <dbReference type="Proteomes" id="UP000585665"/>
    </source>
</evidence>
<dbReference type="SUPFAM" id="SSF53335">
    <property type="entry name" value="S-adenosyl-L-methionine-dependent methyltransferases"/>
    <property type="match status" value="1"/>
</dbReference>
<dbReference type="InterPro" id="IPR002877">
    <property type="entry name" value="RNA_MeTrfase_FtsJ_dom"/>
</dbReference>
<accession>A0A850P9I8</accession>
<feature type="domain" description="Ribosomal RNA methyltransferase FtsJ" evidence="1">
    <location>
        <begin position="160"/>
        <end position="247"/>
    </location>
</feature>